<name>A0A7J6UJE6_PEROL</name>
<protein>
    <submittedName>
        <fullName evidence="3">Uncharacterized protein</fullName>
    </submittedName>
</protein>
<gene>
    <name evidence="2" type="ORF">FOZ62_010877</name>
    <name evidence="3" type="ORF">FOZ63_000638</name>
</gene>
<organism evidence="3 4">
    <name type="scientific">Perkinsus olseni</name>
    <name type="common">Perkinsus atlanticus</name>
    <dbReference type="NCBI Taxonomy" id="32597"/>
    <lineage>
        <taxon>Eukaryota</taxon>
        <taxon>Sar</taxon>
        <taxon>Alveolata</taxon>
        <taxon>Perkinsozoa</taxon>
        <taxon>Perkinsea</taxon>
        <taxon>Perkinsida</taxon>
        <taxon>Perkinsidae</taxon>
        <taxon>Perkinsus</taxon>
    </lineage>
</organism>
<reference evidence="4 5" key="1">
    <citation type="submission" date="2020-04" db="EMBL/GenBank/DDBJ databases">
        <title>Perkinsus olseni comparative genomics.</title>
        <authorList>
            <person name="Bogema D.R."/>
        </authorList>
    </citation>
    <scope>NUCLEOTIDE SEQUENCE [LARGE SCALE GENOMIC DNA]</scope>
    <source>
        <strain evidence="2">ATCC PRA-205</strain>
        <strain evidence="3 4">ATCC PRA-207</strain>
    </source>
</reference>
<feature type="region of interest" description="Disordered" evidence="1">
    <location>
        <begin position="542"/>
        <end position="563"/>
    </location>
</feature>
<proteinExistence type="predicted"/>
<dbReference type="AlphaFoldDB" id="A0A7J6UJE6"/>
<evidence type="ECO:0000313" key="4">
    <source>
        <dbReference type="Proteomes" id="UP000553632"/>
    </source>
</evidence>
<dbReference type="Proteomes" id="UP000553632">
    <property type="component" value="Unassembled WGS sequence"/>
</dbReference>
<dbReference type="EMBL" id="JABANO010002961">
    <property type="protein sequence ID" value="KAF4757166.1"/>
    <property type="molecule type" value="Genomic_DNA"/>
</dbReference>
<evidence type="ECO:0000313" key="5">
    <source>
        <dbReference type="Proteomes" id="UP000574390"/>
    </source>
</evidence>
<evidence type="ECO:0000313" key="2">
    <source>
        <dbReference type="EMBL" id="KAF4720400.1"/>
    </source>
</evidence>
<evidence type="ECO:0000256" key="1">
    <source>
        <dbReference type="SAM" id="MobiDB-lite"/>
    </source>
</evidence>
<sequence>MLAFHERFIIKNFLETALPVCLSRLLFPIDGVDELSEVKTLLNGALGTTLLPVQTKIVDLLVRMCEVGGPVYTPLLLLRSGPSTTEIPTILNRLLTTFVAACHRAVCDTTDRSPYDLIPKAMLLTRLFFTAESMMGRENFERLLTLEALQGCWDMCIDRPVENIEGCIFALRELLSTFILILPVVLERHLTIFTTVFLPRTTALLYEAICFRSGVLARDILKIAAERDPDVVKTALTEHPQWTGGFVSRQELILARLDDLNSILLRIQMWEPSADGRLSRFVLYHHEADAKTSVEVIDPGELAKRYGKRELGDVLGSRRDDFSAASGDNLTALRWSVACCIIDSDDDAGHELVHEHYLPEELLISLILCIVKTVGGGKCAIVIAAVKFIRHLASGVAKERTERCVHGLPDHFKDFLFSPREGDEDDSWWRQLTLRDLLQLTHNIRCNVLGIEGGKWEDNFAAALFEFTNSETEAFLNTDARREAQSTKSLDNTTITSWDSADAVEKALMEYRTALVEDGNWQHPQQEPAVEEGERALIPDGIHRQKAPSMYRPSKSKQEEQEPRTFADLLGNQSKNEGLCVVAEKLLEKQSPQEKQEYLRLLAERLLSQREEVQLEEPTVGRKGLEQILARKHGPMGDPATELFQRLIGIVALLCCFIPGVPISSKFCAATRPMPRAMVEVLQSGTRRPCPKLAAWSVASFIFSMPPAFPHCLLILGLLLSCEAANGGPSTEGPSTGPLPKHPFIRVFAEELVATAPSKNLFLCPMN</sequence>
<feature type="non-terminal residue" evidence="3">
    <location>
        <position position="1"/>
    </location>
</feature>
<dbReference type="EMBL" id="JABANM010021942">
    <property type="protein sequence ID" value="KAF4720400.1"/>
    <property type="molecule type" value="Genomic_DNA"/>
</dbReference>
<keyword evidence="4" id="KW-1185">Reference proteome</keyword>
<accession>A0A7J6UJE6</accession>
<evidence type="ECO:0000313" key="3">
    <source>
        <dbReference type="EMBL" id="KAF4757166.1"/>
    </source>
</evidence>
<comment type="caution">
    <text evidence="3">The sequence shown here is derived from an EMBL/GenBank/DDBJ whole genome shotgun (WGS) entry which is preliminary data.</text>
</comment>
<dbReference type="Proteomes" id="UP000574390">
    <property type="component" value="Unassembled WGS sequence"/>
</dbReference>